<keyword evidence="14" id="KW-1133">Transmembrane helix</keyword>
<keyword evidence="11" id="KW-0833">Ubl conjugation pathway</keyword>
<dbReference type="Proteomes" id="UP001460270">
    <property type="component" value="Unassembled WGS sequence"/>
</dbReference>
<evidence type="ECO:0000256" key="5">
    <source>
        <dbReference type="ARBA" id="ARBA00012483"/>
    </source>
</evidence>
<dbReference type="InterPro" id="IPR006845">
    <property type="entry name" value="Pex_N"/>
</dbReference>
<keyword evidence="7" id="KW-0808">Transferase</keyword>
<protein>
    <recommendedName>
        <fullName evidence="5">RING-type E3 ubiquitin transferase</fullName>
        <ecNumber evidence="5">2.3.2.27</ecNumber>
    </recommendedName>
</protein>
<evidence type="ECO:0000256" key="16">
    <source>
        <dbReference type="ARBA" id="ARBA00023140"/>
    </source>
</evidence>
<organism evidence="19 20">
    <name type="scientific">Mugilogobius chulae</name>
    <name type="common">yellowstripe goby</name>
    <dbReference type="NCBI Taxonomy" id="88201"/>
    <lineage>
        <taxon>Eukaryota</taxon>
        <taxon>Metazoa</taxon>
        <taxon>Chordata</taxon>
        <taxon>Craniata</taxon>
        <taxon>Vertebrata</taxon>
        <taxon>Euteleostomi</taxon>
        <taxon>Actinopterygii</taxon>
        <taxon>Neopterygii</taxon>
        <taxon>Teleostei</taxon>
        <taxon>Neoteleostei</taxon>
        <taxon>Acanthomorphata</taxon>
        <taxon>Gobiaria</taxon>
        <taxon>Gobiiformes</taxon>
        <taxon>Gobioidei</taxon>
        <taxon>Gobiidae</taxon>
        <taxon>Gobionellinae</taxon>
        <taxon>Mugilogobius</taxon>
    </lineage>
</organism>
<keyword evidence="6" id="KW-0813">Transport</keyword>
<evidence type="ECO:0000256" key="14">
    <source>
        <dbReference type="ARBA" id="ARBA00022989"/>
    </source>
</evidence>
<evidence type="ECO:0000256" key="6">
    <source>
        <dbReference type="ARBA" id="ARBA00022448"/>
    </source>
</evidence>
<name>A0AAW0MLW5_9GOBI</name>
<evidence type="ECO:0000256" key="11">
    <source>
        <dbReference type="ARBA" id="ARBA00022786"/>
    </source>
</evidence>
<comment type="subcellular location">
    <subcellularLocation>
        <location evidence="2">Peroxisome membrane</location>
        <topology evidence="2">Multi-pass membrane protein</topology>
    </subcellularLocation>
</comment>
<evidence type="ECO:0000256" key="2">
    <source>
        <dbReference type="ARBA" id="ARBA00004585"/>
    </source>
</evidence>
<dbReference type="PANTHER" id="PTHR23350:SF0">
    <property type="entry name" value="PEROXISOME BIOGENESIS FACTOR 10"/>
    <property type="match status" value="1"/>
</dbReference>
<evidence type="ECO:0000256" key="4">
    <source>
        <dbReference type="ARBA" id="ARBA00008704"/>
    </source>
</evidence>
<keyword evidence="9" id="KW-0479">Metal-binding</keyword>
<keyword evidence="10" id="KW-0863">Zinc-finger</keyword>
<accession>A0AAW0MLW5</accession>
<reference evidence="20" key="1">
    <citation type="submission" date="2024-04" db="EMBL/GenBank/DDBJ databases">
        <title>Salinicola lusitanus LLJ914,a marine bacterium isolated from the Okinawa Trough.</title>
        <authorList>
            <person name="Li J."/>
        </authorList>
    </citation>
    <scope>NUCLEOTIDE SEQUENCE [LARGE SCALE GENOMIC DNA]</scope>
</reference>
<dbReference type="GO" id="GO:0008270">
    <property type="term" value="F:zinc ion binding"/>
    <property type="evidence" value="ECO:0007669"/>
    <property type="project" value="UniProtKB-KW"/>
</dbReference>
<evidence type="ECO:0000256" key="1">
    <source>
        <dbReference type="ARBA" id="ARBA00000900"/>
    </source>
</evidence>
<keyword evidence="13" id="KW-0653">Protein transport</keyword>
<keyword evidence="12" id="KW-0862">Zinc</keyword>
<gene>
    <name evidence="19" type="ORF">WMY93_034050</name>
</gene>
<proteinExistence type="inferred from homology"/>
<evidence type="ECO:0000256" key="7">
    <source>
        <dbReference type="ARBA" id="ARBA00022679"/>
    </source>
</evidence>
<dbReference type="PANTHER" id="PTHR23350">
    <property type="entry name" value="PEROXISOME ASSEMBLY PROTEIN 10"/>
    <property type="match status" value="1"/>
</dbReference>
<keyword evidence="8" id="KW-0812">Transmembrane</keyword>
<dbReference type="EC" id="2.3.2.27" evidence="5"/>
<dbReference type="GO" id="GO:0016558">
    <property type="term" value="P:protein import into peroxisome matrix"/>
    <property type="evidence" value="ECO:0007669"/>
    <property type="project" value="InterPro"/>
</dbReference>
<evidence type="ECO:0000256" key="15">
    <source>
        <dbReference type="ARBA" id="ARBA00023136"/>
    </source>
</evidence>
<evidence type="ECO:0000256" key="12">
    <source>
        <dbReference type="ARBA" id="ARBA00022833"/>
    </source>
</evidence>
<keyword evidence="16" id="KW-0576">Peroxisome</keyword>
<keyword evidence="20" id="KW-1185">Reference proteome</keyword>
<comment type="similarity">
    <text evidence="4">Belongs to the pex2/pex10/pex12 family.</text>
</comment>
<evidence type="ECO:0000259" key="18">
    <source>
        <dbReference type="Pfam" id="PF04757"/>
    </source>
</evidence>
<comment type="caution">
    <text evidence="19">The sequence shown here is derived from an EMBL/GenBank/DDBJ whole genome shotgun (WGS) entry which is preliminary data.</text>
</comment>
<comment type="pathway">
    <text evidence="3">Protein modification; protein ubiquitination.</text>
</comment>
<dbReference type="GO" id="GO:0005778">
    <property type="term" value="C:peroxisomal membrane"/>
    <property type="evidence" value="ECO:0007669"/>
    <property type="project" value="UniProtKB-SubCell"/>
</dbReference>
<dbReference type="InterPro" id="IPR025654">
    <property type="entry name" value="PEX2/10"/>
</dbReference>
<evidence type="ECO:0000256" key="13">
    <source>
        <dbReference type="ARBA" id="ARBA00022927"/>
    </source>
</evidence>
<dbReference type="Pfam" id="PF04757">
    <property type="entry name" value="Pex2_Pex12"/>
    <property type="match status" value="1"/>
</dbReference>
<feature type="region of interest" description="Disordered" evidence="17">
    <location>
        <begin position="295"/>
        <end position="319"/>
    </location>
</feature>
<keyword evidence="15" id="KW-0472">Membrane</keyword>
<dbReference type="GO" id="GO:0061630">
    <property type="term" value="F:ubiquitin protein ligase activity"/>
    <property type="evidence" value="ECO:0007669"/>
    <property type="project" value="UniProtKB-EC"/>
</dbReference>
<evidence type="ECO:0000256" key="17">
    <source>
        <dbReference type="SAM" id="MobiDB-lite"/>
    </source>
</evidence>
<comment type="catalytic activity">
    <reaction evidence="1">
        <text>S-ubiquitinyl-[E2 ubiquitin-conjugating enzyme]-L-cysteine + [acceptor protein]-L-lysine = [E2 ubiquitin-conjugating enzyme]-L-cysteine + N(6)-ubiquitinyl-[acceptor protein]-L-lysine.</text>
        <dbReference type="EC" id="2.3.2.27"/>
    </reaction>
</comment>
<feature type="domain" description="Pex N-terminal" evidence="18">
    <location>
        <begin position="50"/>
        <end position="189"/>
    </location>
</feature>
<evidence type="ECO:0000313" key="20">
    <source>
        <dbReference type="Proteomes" id="UP001460270"/>
    </source>
</evidence>
<dbReference type="EMBL" id="JBBPFD010000335">
    <property type="protein sequence ID" value="KAK7879169.1"/>
    <property type="molecule type" value="Genomic_DNA"/>
</dbReference>
<evidence type="ECO:0000313" key="19">
    <source>
        <dbReference type="EMBL" id="KAK7879169.1"/>
    </source>
</evidence>
<evidence type="ECO:0000256" key="9">
    <source>
        <dbReference type="ARBA" id="ARBA00022723"/>
    </source>
</evidence>
<dbReference type="AlphaFoldDB" id="A0AAW0MLW5"/>
<sequence>MGGVWRHEKQCDWLPDSGGGVCEHPPGGPVPAPCPVCEQEICLCPVSLSGAYLLERVLQCVERELEPEVNVGARQASSSGLVRGVCAGSVRPDSSQRSACVPAVQALQQALDLLRRFHTALFYLRGCFYHMSRRAAGISYVSDNPPLPRQLRVTAPSEDDSTIRTSYGLLGALSLLQLLLTVTLQTQQLQTETESQTRAEHLQEPTEQLCPRTRQLQSSLYPVSGAEEEPHSHTLWSPVLLGLYHRVMPEQGQTRAQHTAHYTHSPHWSPVLLGRSGARTRRSVLCAERSFTLTDSSSSATTTRPSVLHPHTAAETSHTTLKIQERRFWKDLEFTRYSVSDITPTTW</sequence>
<evidence type="ECO:0000256" key="8">
    <source>
        <dbReference type="ARBA" id="ARBA00022692"/>
    </source>
</evidence>
<evidence type="ECO:0000256" key="10">
    <source>
        <dbReference type="ARBA" id="ARBA00022771"/>
    </source>
</evidence>
<evidence type="ECO:0000256" key="3">
    <source>
        <dbReference type="ARBA" id="ARBA00004906"/>
    </source>
</evidence>